<sequence length="94" mass="10506">MTTAKGAHIFHDKPESRELTLEVIILPSYSPDLGLHLFLLLDNAFGCTSLASMEACDFFPPEFFAKGQELLRKAHYEVGLSLATSYRIEQVIFG</sequence>
<proteinExistence type="predicted"/>
<organism evidence="1">
    <name type="scientific">Lepeophtheirus salmonis</name>
    <name type="common">Salmon louse</name>
    <name type="synonym">Caligus salmonis</name>
    <dbReference type="NCBI Taxonomy" id="72036"/>
    <lineage>
        <taxon>Eukaryota</taxon>
        <taxon>Metazoa</taxon>
        <taxon>Ecdysozoa</taxon>
        <taxon>Arthropoda</taxon>
        <taxon>Crustacea</taxon>
        <taxon>Multicrustacea</taxon>
        <taxon>Hexanauplia</taxon>
        <taxon>Copepoda</taxon>
        <taxon>Siphonostomatoida</taxon>
        <taxon>Caligidae</taxon>
        <taxon>Lepeophtheirus</taxon>
    </lineage>
</organism>
<protein>
    <submittedName>
        <fullName evidence="1">Uncharacterized protein</fullName>
    </submittedName>
</protein>
<dbReference type="EMBL" id="HACA01021659">
    <property type="protein sequence ID" value="CDW39020.1"/>
    <property type="molecule type" value="Transcribed_RNA"/>
</dbReference>
<reference evidence="1" key="1">
    <citation type="submission" date="2014-05" db="EMBL/GenBank/DDBJ databases">
        <authorList>
            <person name="Chronopoulou M."/>
        </authorList>
    </citation>
    <scope>NUCLEOTIDE SEQUENCE</scope>
    <source>
        <tissue evidence="1">Whole organism</tissue>
    </source>
</reference>
<feature type="non-terminal residue" evidence="1">
    <location>
        <position position="94"/>
    </location>
</feature>
<accession>A0A0K2ULS4</accession>
<name>A0A0K2ULS4_LEPSM</name>
<dbReference type="AlphaFoldDB" id="A0A0K2ULS4"/>
<evidence type="ECO:0000313" key="1">
    <source>
        <dbReference type="EMBL" id="CDW39020.1"/>
    </source>
</evidence>